<dbReference type="SUPFAM" id="SSF53756">
    <property type="entry name" value="UDP-Glycosyltransferase/glycogen phosphorylase"/>
    <property type="match status" value="1"/>
</dbReference>
<sequence>MKEIKVLHVVAGSLNGGAAKGAYWQHQGLLEIGVDSRVLINSREVPSDENVTSIIFDKKSLIRQAVKSQLDQLPLKFYENDQRSIFSVGFFGHDITKHDWYKWADVINLHWINAGFISIKGIGKIKKPIVWTLRDMWPFTGGCHYSLGCENYKTGCGSCFQLGSANKHDLSRMINLSKQKKLPKSMKLVGISNWISQQAIQSSVFKNFDVRTIFNNINCSEFYPIDKKNSREVLGFPANKKIILVGAQNINDFYKGFNKYLGAISSLAKKQYFLVFFGNLDESLLKNIEFEYKNFGFLNDSISLNLLYSCADVFVAPSIMDAFGKTIGESMACGTPVVCFDSTGPKDIVDHKINGYKAKPYQIEDLREGITWVLENDEKQQELSRNAIKKVKSTFDSKIIASQYLKLYEECLEINM</sequence>
<protein>
    <submittedName>
        <fullName evidence="2">Glycosyltransferase involved in cell wall bisynthesis</fullName>
    </submittedName>
</protein>
<dbReference type="PANTHER" id="PTHR12526">
    <property type="entry name" value="GLYCOSYLTRANSFERASE"/>
    <property type="match status" value="1"/>
</dbReference>
<keyword evidence="2" id="KW-0808">Transferase</keyword>
<dbReference type="AlphaFoldDB" id="A0A1G7UJM5"/>
<dbReference type="InterPro" id="IPR001296">
    <property type="entry name" value="Glyco_trans_1"/>
</dbReference>
<dbReference type="Gene3D" id="3.40.50.2000">
    <property type="entry name" value="Glycogen Phosphorylase B"/>
    <property type="match status" value="2"/>
</dbReference>
<name>A0A1G7UJM5_9FLAO</name>
<dbReference type="EMBL" id="FNCW01000002">
    <property type="protein sequence ID" value="SDG47451.1"/>
    <property type="molecule type" value="Genomic_DNA"/>
</dbReference>
<reference evidence="2 3" key="1">
    <citation type="submission" date="2016-10" db="EMBL/GenBank/DDBJ databases">
        <authorList>
            <person name="de Groot N.N."/>
        </authorList>
    </citation>
    <scope>NUCLEOTIDE SEQUENCE [LARGE SCALE GENOMIC DNA]</scope>
    <source>
        <strain evidence="2 3">DSM 19803</strain>
    </source>
</reference>
<evidence type="ECO:0000313" key="2">
    <source>
        <dbReference type="EMBL" id="SDG47451.1"/>
    </source>
</evidence>
<gene>
    <name evidence="2" type="ORF">SAMN04488027_102106</name>
</gene>
<organism evidence="2 3">
    <name type="scientific">Psychroflexus sediminis</name>
    <dbReference type="NCBI Taxonomy" id="470826"/>
    <lineage>
        <taxon>Bacteria</taxon>
        <taxon>Pseudomonadati</taxon>
        <taxon>Bacteroidota</taxon>
        <taxon>Flavobacteriia</taxon>
        <taxon>Flavobacteriales</taxon>
        <taxon>Flavobacteriaceae</taxon>
        <taxon>Psychroflexus</taxon>
    </lineage>
</organism>
<feature type="domain" description="Glycosyl transferase family 1" evidence="1">
    <location>
        <begin position="226"/>
        <end position="389"/>
    </location>
</feature>
<dbReference type="PANTHER" id="PTHR12526:SF637">
    <property type="entry name" value="GLYCOSYLTRANSFERASE EPSF-RELATED"/>
    <property type="match status" value="1"/>
</dbReference>
<dbReference type="RefSeq" id="WP_218118863.1">
    <property type="nucleotide sequence ID" value="NZ_FNCW01000002.1"/>
</dbReference>
<evidence type="ECO:0000259" key="1">
    <source>
        <dbReference type="Pfam" id="PF00534"/>
    </source>
</evidence>
<dbReference type="Pfam" id="PF00534">
    <property type="entry name" value="Glycos_transf_1"/>
    <property type="match status" value="1"/>
</dbReference>
<accession>A0A1G7UJM5</accession>
<proteinExistence type="predicted"/>
<dbReference type="STRING" id="470826.SAMN04488027_102106"/>
<dbReference type="Proteomes" id="UP000199296">
    <property type="component" value="Unassembled WGS sequence"/>
</dbReference>
<dbReference type="CDD" id="cd03825">
    <property type="entry name" value="GT4_WcaC-like"/>
    <property type="match status" value="1"/>
</dbReference>
<evidence type="ECO:0000313" key="3">
    <source>
        <dbReference type="Proteomes" id="UP000199296"/>
    </source>
</evidence>
<keyword evidence="3" id="KW-1185">Reference proteome</keyword>
<dbReference type="GO" id="GO:0016757">
    <property type="term" value="F:glycosyltransferase activity"/>
    <property type="evidence" value="ECO:0007669"/>
    <property type="project" value="InterPro"/>
</dbReference>